<evidence type="ECO:0000313" key="1">
    <source>
        <dbReference type="EMBL" id="MBX39381.1"/>
    </source>
</evidence>
<sequence>MRALSNKIEMFPQKALVVLETTVLVLLETSSAVGYINKKGLQRLIFCVGCQ</sequence>
<protein>
    <submittedName>
        <fullName evidence="1">Uncharacterized protein</fullName>
    </submittedName>
</protein>
<accession>A0A2P2NA75</accession>
<organism evidence="1">
    <name type="scientific">Rhizophora mucronata</name>
    <name type="common">Asiatic mangrove</name>
    <dbReference type="NCBI Taxonomy" id="61149"/>
    <lineage>
        <taxon>Eukaryota</taxon>
        <taxon>Viridiplantae</taxon>
        <taxon>Streptophyta</taxon>
        <taxon>Embryophyta</taxon>
        <taxon>Tracheophyta</taxon>
        <taxon>Spermatophyta</taxon>
        <taxon>Magnoliopsida</taxon>
        <taxon>eudicotyledons</taxon>
        <taxon>Gunneridae</taxon>
        <taxon>Pentapetalae</taxon>
        <taxon>rosids</taxon>
        <taxon>fabids</taxon>
        <taxon>Malpighiales</taxon>
        <taxon>Rhizophoraceae</taxon>
        <taxon>Rhizophora</taxon>
    </lineage>
</organism>
<proteinExistence type="predicted"/>
<reference evidence="1" key="1">
    <citation type="submission" date="2018-02" db="EMBL/GenBank/DDBJ databases">
        <title>Rhizophora mucronata_Transcriptome.</title>
        <authorList>
            <person name="Meera S.P."/>
            <person name="Sreeshan A."/>
            <person name="Augustine A."/>
        </authorList>
    </citation>
    <scope>NUCLEOTIDE SEQUENCE</scope>
    <source>
        <tissue evidence="1">Leaf</tissue>
    </source>
</reference>
<dbReference type="AlphaFoldDB" id="A0A2P2NA75"/>
<name>A0A2P2NA75_RHIMU</name>
<dbReference type="EMBL" id="GGEC01058897">
    <property type="protein sequence ID" value="MBX39381.1"/>
    <property type="molecule type" value="Transcribed_RNA"/>
</dbReference>